<dbReference type="PANTHER" id="PTHR15090">
    <property type="entry name" value="SEQUESTOSOME 1-RELATED"/>
    <property type="match status" value="1"/>
</dbReference>
<protein>
    <recommendedName>
        <fullName evidence="5">ZZ-type domain-containing protein</fullName>
    </recommendedName>
</protein>
<dbReference type="InterPro" id="IPR052260">
    <property type="entry name" value="Autophagy_Rcpt_SigReg"/>
</dbReference>
<dbReference type="GO" id="GO:0008270">
    <property type="term" value="F:zinc ion binding"/>
    <property type="evidence" value="ECO:0007669"/>
    <property type="project" value="UniProtKB-KW"/>
</dbReference>
<organism evidence="6 7">
    <name type="scientific">Paramecium primaurelia</name>
    <dbReference type="NCBI Taxonomy" id="5886"/>
    <lineage>
        <taxon>Eukaryota</taxon>
        <taxon>Sar</taxon>
        <taxon>Alveolata</taxon>
        <taxon>Ciliophora</taxon>
        <taxon>Intramacronucleata</taxon>
        <taxon>Oligohymenophorea</taxon>
        <taxon>Peniculida</taxon>
        <taxon>Parameciidae</taxon>
        <taxon>Paramecium</taxon>
    </lineage>
</organism>
<dbReference type="EMBL" id="CAJJDM010000011">
    <property type="protein sequence ID" value="CAD8050351.1"/>
    <property type="molecule type" value="Genomic_DNA"/>
</dbReference>
<accession>A0A8S1K6G8</accession>
<evidence type="ECO:0000256" key="2">
    <source>
        <dbReference type="ARBA" id="ARBA00022771"/>
    </source>
</evidence>
<name>A0A8S1K6G8_PARPR</name>
<evidence type="ECO:0000256" key="3">
    <source>
        <dbReference type="ARBA" id="ARBA00022833"/>
    </source>
</evidence>
<dbReference type="SMART" id="SM00291">
    <property type="entry name" value="ZnF_ZZ"/>
    <property type="match status" value="1"/>
</dbReference>
<feature type="domain" description="ZZ-type" evidence="5">
    <location>
        <begin position="182"/>
        <end position="234"/>
    </location>
</feature>
<evidence type="ECO:0000256" key="4">
    <source>
        <dbReference type="PROSITE-ProRule" id="PRU00228"/>
    </source>
</evidence>
<evidence type="ECO:0000313" key="6">
    <source>
        <dbReference type="EMBL" id="CAD8050351.1"/>
    </source>
</evidence>
<proteinExistence type="predicted"/>
<comment type="caution">
    <text evidence="6">The sequence shown here is derived from an EMBL/GenBank/DDBJ whole genome shotgun (WGS) entry which is preliminary data.</text>
</comment>
<dbReference type="PROSITE" id="PS01357">
    <property type="entry name" value="ZF_ZZ_1"/>
    <property type="match status" value="1"/>
</dbReference>
<dbReference type="Pfam" id="PF00569">
    <property type="entry name" value="ZZ"/>
    <property type="match status" value="1"/>
</dbReference>
<keyword evidence="7" id="KW-1185">Reference proteome</keyword>
<keyword evidence="3" id="KW-0862">Zinc</keyword>
<evidence type="ECO:0000256" key="1">
    <source>
        <dbReference type="ARBA" id="ARBA00022723"/>
    </source>
</evidence>
<dbReference type="AlphaFoldDB" id="A0A8S1K6G8"/>
<sequence length="239" mass="28986">MCYRFNIKDRIIDLACPIDYQLYIERLQTLKNESFPLVQIISLEQDSYLSNEMIEQDEEWQESLSKGYFKINSEIQEIQQLNEQLQHMSISEIHQIDYHKCYFCDDNLEYKKYFRCIICNDFQICEECNTHKREQEHPNNHIFIQCNHVIEWNKLKQDSYIKLMKQKVDLLKYFKIHSVNIHEQITCDGCENSPILGYRYQCCECSDFDLCKICIKEFKHDETHNFIQLTTNIEFLQLQ</sequence>
<reference evidence="6" key="1">
    <citation type="submission" date="2021-01" db="EMBL/GenBank/DDBJ databases">
        <authorList>
            <consortium name="Genoscope - CEA"/>
            <person name="William W."/>
        </authorList>
    </citation>
    <scope>NUCLEOTIDE SEQUENCE</scope>
</reference>
<dbReference type="OMA" id="CCECSDF"/>
<evidence type="ECO:0000259" key="5">
    <source>
        <dbReference type="PROSITE" id="PS50135"/>
    </source>
</evidence>
<evidence type="ECO:0000313" key="7">
    <source>
        <dbReference type="Proteomes" id="UP000688137"/>
    </source>
</evidence>
<keyword evidence="2 4" id="KW-0863">Zinc-finger</keyword>
<dbReference type="PROSITE" id="PS50135">
    <property type="entry name" value="ZF_ZZ_2"/>
    <property type="match status" value="1"/>
</dbReference>
<gene>
    <name evidence="6" type="ORF">PPRIM_AZ9-3.1.T0140457</name>
</gene>
<keyword evidence="1" id="KW-0479">Metal-binding</keyword>
<dbReference type="InterPro" id="IPR000433">
    <property type="entry name" value="Znf_ZZ"/>
</dbReference>
<dbReference type="Proteomes" id="UP000688137">
    <property type="component" value="Unassembled WGS sequence"/>
</dbReference>